<dbReference type="AlphaFoldDB" id="A0A7I4AH35"/>
<protein>
    <submittedName>
        <fullName evidence="1">Uncharacterized protein</fullName>
    </submittedName>
</protein>
<dbReference type="EnsemblPlants" id="Pp3c12_2880V3.4">
    <property type="protein sequence ID" value="Pp3c12_2880V3.4"/>
    <property type="gene ID" value="Pp3c12_2880"/>
</dbReference>
<organism evidence="1 2">
    <name type="scientific">Physcomitrium patens</name>
    <name type="common">Spreading-leaved earth moss</name>
    <name type="synonym">Physcomitrella patens</name>
    <dbReference type="NCBI Taxonomy" id="3218"/>
    <lineage>
        <taxon>Eukaryota</taxon>
        <taxon>Viridiplantae</taxon>
        <taxon>Streptophyta</taxon>
        <taxon>Embryophyta</taxon>
        <taxon>Bryophyta</taxon>
        <taxon>Bryophytina</taxon>
        <taxon>Bryopsida</taxon>
        <taxon>Funariidae</taxon>
        <taxon>Funariales</taxon>
        <taxon>Funariaceae</taxon>
        <taxon>Physcomitrium</taxon>
    </lineage>
</organism>
<dbReference type="Proteomes" id="UP000006727">
    <property type="component" value="Chromosome 12"/>
</dbReference>
<reference evidence="1 2" key="1">
    <citation type="journal article" date="2008" name="Science">
        <title>The Physcomitrella genome reveals evolutionary insights into the conquest of land by plants.</title>
        <authorList>
            <person name="Rensing S."/>
            <person name="Lang D."/>
            <person name="Zimmer A."/>
            <person name="Terry A."/>
            <person name="Salamov A."/>
            <person name="Shapiro H."/>
            <person name="Nishiyama T."/>
            <person name="Perroud P.-F."/>
            <person name="Lindquist E."/>
            <person name="Kamisugi Y."/>
            <person name="Tanahashi T."/>
            <person name="Sakakibara K."/>
            <person name="Fujita T."/>
            <person name="Oishi K."/>
            <person name="Shin-I T."/>
            <person name="Kuroki Y."/>
            <person name="Toyoda A."/>
            <person name="Suzuki Y."/>
            <person name="Hashimoto A."/>
            <person name="Yamaguchi K."/>
            <person name="Sugano A."/>
            <person name="Kohara Y."/>
            <person name="Fujiyama A."/>
            <person name="Anterola A."/>
            <person name="Aoki S."/>
            <person name="Ashton N."/>
            <person name="Barbazuk W.B."/>
            <person name="Barker E."/>
            <person name="Bennetzen J."/>
            <person name="Bezanilla M."/>
            <person name="Blankenship R."/>
            <person name="Cho S.H."/>
            <person name="Dutcher S."/>
            <person name="Estelle M."/>
            <person name="Fawcett J.A."/>
            <person name="Gundlach H."/>
            <person name="Hanada K."/>
            <person name="Heyl A."/>
            <person name="Hicks K.A."/>
            <person name="Hugh J."/>
            <person name="Lohr M."/>
            <person name="Mayer K."/>
            <person name="Melkozernov A."/>
            <person name="Murata T."/>
            <person name="Nelson D."/>
            <person name="Pils B."/>
            <person name="Prigge M."/>
            <person name="Reiss B."/>
            <person name="Renner T."/>
            <person name="Rombauts S."/>
            <person name="Rushton P."/>
            <person name="Sanderfoot A."/>
            <person name="Schween G."/>
            <person name="Shiu S.-H."/>
            <person name="Stueber K."/>
            <person name="Theodoulou F.L."/>
            <person name="Tu H."/>
            <person name="Van de Peer Y."/>
            <person name="Verrier P.J."/>
            <person name="Waters E."/>
            <person name="Wood A."/>
            <person name="Yang L."/>
            <person name="Cove D."/>
            <person name="Cuming A."/>
            <person name="Hasebe M."/>
            <person name="Lucas S."/>
            <person name="Mishler D.B."/>
            <person name="Reski R."/>
            <person name="Grigoriev I."/>
            <person name="Quatrano R.S."/>
            <person name="Boore J.L."/>
        </authorList>
    </citation>
    <scope>NUCLEOTIDE SEQUENCE [LARGE SCALE GENOMIC DNA]</scope>
    <source>
        <strain evidence="1 2">cv. Gransden 2004</strain>
    </source>
</reference>
<evidence type="ECO:0000313" key="2">
    <source>
        <dbReference type="Proteomes" id="UP000006727"/>
    </source>
</evidence>
<evidence type="ECO:0000313" key="1">
    <source>
        <dbReference type="EnsemblPlants" id="Pp3c12_2880V3.4"/>
    </source>
</evidence>
<accession>A0A7I4AH35</accession>
<dbReference type="Gramene" id="Pp3c12_2880V3.4">
    <property type="protein sequence ID" value="Pp3c12_2880V3.4"/>
    <property type="gene ID" value="Pp3c12_2880"/>
</dbReference>
<keyword evidence="2" id="KW-1185">Reference proteome</keyword>
<dbReference type="EMBL" id="ABEU02000012">
    <property type="status" value="NOT_ANNOTATED_CDS"/>
    <property type="molecule type" value="Genomic_DNA"/>
</dbReference>
<gene>
    <name evidence="1" type="primary">LOC112289284</name>
</gene>
<dbReference type="PANTHER" id="PTHR36074:SF1">
    <property type="entry name" value="ISOPENTENYL-DIPHOSPHATE DELTA-ISOMERASE"/>
    <property type="match status" value="1"/>
</dbReference>
<reference evidence="1 2" key="2">
    <citation type="journal article" date="2018" name="Plant J.">
        <title>The Physcomitrella patens chromosome-scale assembly reveals moss genome structure and evolution.</title>
        <authorList>
            <person name="Lang D."/>
            <person name="Ullrich K.K."/>
            <person name="Murat F."/>
            <person name="Fuchs J."/>
            <person name="Jenkins J."/>
            <person name="Haas F.B."/>
            <person name="Piednoel M."/>
            <person name="Gundlach H."/>
            <person name="Van Bel M."/>
            <person name="Meyberg R."/>
            <person name="Vives C."/>
            <person name="Morata J."/>
            <person name="Symeonidi A."/>
            <person name="Hiss M."/>
            <person name="Muchero W."/>
            <person name="Kamisugi Y."/>
            <person name="Saleh O."/>
            <person name="Blanc G."/>
            <person name="Decker E.L."/>
            <person name="van Gessel N."/>
            <person name="Grimwood J."/>
            <person name="Hayes R.D."/>
            <person name="Graham S.W."/>
            <person name="Gunter L.E."/>
            <person name="McDaniel S.F."/>
            <person name="Hoernstein S.N.W."/>
            <person name="Larsson A."/>
            <person name="Li F.W."/>
            <person name="Perroud P.F."/>
            <person name="Phillips J."/>
            <person name="Ranjan P."/>
            <person name="Rokshar D.S."/>
            <person name="Rothfels C.J."/>
            <person name="Schneider L."/>
            <person name="Shu S."/>
            <person name="Stevenson D.W."/>
            <person name="Thummler F."/>
            <person name="Tillich M."/>
            <person name="Villarreal Aguilar J.C."/>
            <person name="Widiez T."/>
            <person name="Wong G.K."/>
            <person name="Wymore A."/>
            <person name="Zhang Y."/>
            <person name="Zimmer A.D."/>
            <person name="Quatrano R.S."/>
            <person name="Mayer K.F.X."/>
            <person name="Goodstein D."/>
            <person name="Casacuberta J.M."/>
            <person name="Vandepoele K."/>
            <person name="Reski R."/>
            <person name="Cuming A.C."/>
            <person name="Tuskan G.A."/>
            <person name="Maumus F."/>
            <person name="Salse J."/>
            <person name="Schmutz J."/>
            <person name="Rensing S.A."/>
        </authorList>
    </citation>
    <scope>NUCLEOTIDE SEQUENCE [LARGE SCALE GENOMIC DNA]</scope>
    <source>
        <strain evidence="1 2">cv. Gransden 2004</strain>
    </source>
</reference>
<proteinExistence type="predicted"/>
<reference evidence="1" key="3">
    <citation type="submission" date="2020-12" db="UniProtKB">
        <authorList>
            <consortium name="EnsemblPlants"/>
        </authorList>
    </citation>
    <scope>IDENTIFICATION</scope>
</reference>
<name>A0A7I4AH35_PHYPA</name>
<dbReference type="PANTHER" id="PTHR36074">
    <property type="entry name" value="ISOPENTENYL-DIPHOSPHATE DELTA-ISOMERASE"/>
    <property type="match status" value="1"/>
</dbReference>
<sequence>MDWTEHVAYCHATIADADNWEDSVSVPIQRYEAEKKYDIELKPLFSAFRPRAIGATTIRALLVNYLPLLEAYLQPEDDDLEEDRDRPPRPPIDPVVPLKRSVTHILREVSVITTRRVLERIAVHHVTDRMACKLLKDISKSAIRKAGRDLSPVEMFTAVSKTTFRAHALGVFANWMVQLMIDSYRSVRISFMVRSKKGKPMGLEIVELKRLARRTAGNTLKGGASLVFASIGAGLGTILIRPSTGTWIGCAAGDFAGPFLVGLWLDTWIVYDSSPPGSD</sequence>